<evidence type="ECO:0000256" key="1">
    <source>
        <dbReference type="ARBA" id="ARBA00022516"/>
    </source>
</evidence>
<dbReference type="GO" id="GO:0000287">
    <property type="term" value="F:magnesium ion binding"/>
    <property type="evidence" value="ECO:0007669"/>
    <property type="project" value="InterPro"/>
</dbReference>
<evidence type="ECO:0000259" key="8">
    <source>
        <dbReference type="Pfam" id="PF01648"/>
    </source>
</evidence>
<sequence>MISIGTDIIYIKRLEEKKFSEKIFHQSELRHNNSQKLAGIIAVKEACFKALGVSSRWLEIEVKYKKSGQPYLVFSNELKSKIEDYSCSISHDGEYAVAVVIFQLKE</sequence>
<dbReference type="GO" id="GO:0006633">
    <property type="term" value="P:fatty acid biosynthetic process"/>
    <property type="evidence" value="ECO:0007669"/>
    <property type="project" value="UniProtKB-KW"/>
</dbReference>
<evidence type="ECO:0000256" key="5">
    <source>
        <dbReference type="ARBA" id="ARBA00022842"/>
    </source>
</evidence>
<organism evidence="9">
    <name type="scientific">marine sediment metagenome</name>
    <dbReference type="NCBI Taxonomy" id="412755"/>
    <lineage>
        <taxon>unclassified sequences</taxon>
        <taxon>metagenomes</taxon>
        <taxon>ecological metagenomes</taxon>
    </lineage>
</organism>
<evidence type="ECO:0000256" key="3">
    <source>
        <dbReference type="ARBA" id="ARBA00022723"/>
    </source>
</evidence>
<keyword evidence="3" id="KW-0479">Metal-binding</keyword>
<dbReference type="InterPro" id="IPR004568">
    <property type="entry name" value="Ppantetheine-prot_Trfase_dom"/>
</dbReference>
<dbReference type="HAMAP" id="MF_00101">
    <property type="entry name" value="AcpS"/>
    <property type="match status" value="1"/>
</dbReference>
<accession>X1DDL7</accession>
<evidence type="ECO:0000256" key="7">
    <source>
        <dbReference type="ARBA" id="ARBA00023160"/>
    </source>
</evidence>
<evidence type="ECO:0000256" key="4">
    <source>
        <dbReference type="ARBA" id="ARBA00022832"/>
    </source>
</evidence>
<dbReference type="EMBL" id="BART01020355">
    <property type="protein sequence ID" value="GAH03154.1"/>
    <property type="molecule type" value="Genomic_DNA"/>
</dbReference>
<dbReference type="GO" id="GO:0008897">
    <property type="term" value="F:holo-[acyl-carrier-protein] synthase activity"/>
    <property type="evidence" value="ECO:0007669"/>
    <property type="project" value="InterPro"/>
</dbReference>
<dbReference type="InterPro" id="IPR002582">
    <property type="entry name" value="ACPS"/>
</dbReference>
<feature type="domain" description="4'-phosphopantetheinyl transferase" evidence="8">
    <location>
        <begin position="3"/>
        <end position="100"/>
    </location>
</feature>
<dbReference type="AlphaFoldDB" id="X1DDL7"/>
<dbReference type="Pfam" id="PF01648">
    <property type="entry name" value="ACPS"/>
    <property type="match status" value="1"/>
</dbReference>
<keyword evidence="4" id="KW-0276">Fatty acid metabolism</keyword>
<dbReference type="Gene3D" id="3.90.470.20">
    <property type="entry name" value="4'-phosphopantetheinyl transferase domain"/>
    <property type="match status" value="1"/>
</dbReference>
<dbReference type="InterPro" id="IPR037143">
    <property type="entry name" value="4-PPantetheinyl_Trfase_dom_sf"/>
</dbReference>
<keyword evidence="2" id="KW-0808">Transferase</keyword>
<proteinExistence type="inferred from homology"/>
<protein>
    <recommendedName>
        <fullName evidence="8">4'-phosphopantetheinyl transferase domain-containing protein</fullName>
    </recommendedName>
</protein>
<dbReference type="SUPFAM" id="SSF56214">
    <property type="entry name" value="4'-phosphopantetheinyl transferase"/>
    <property type="match status" value="1"/>
</dbReference>
<reference evidence="9" key="1">
    <citation type="journal article" date="2014" name="Front. Microbiol.">
        <title>High frequency of phylogenetically diverse reductive dehalogenase-homologous genes in deep subseafloor sedimentary metagenomes.</title>
        <authorList>
            <person name="Kawai M."/>
            <person name="Futagami T."/>
            <person name="Toyoda A."/>
            <person name="Takaki Y."/>
            <person name="Nishi S."/>
            <person name="Hori S."/>
            <person name="Arai W."/>
            <person name="Tsubouchi T."/>
            <person name="Morono Y."/>
            <person name="Uchiyama I."/>
            <person name="Ito T."/>
            <person name="Fujiyama A."/>
            <person name="Inagaki F."/>
            <person name="Takami H."/>
        </authorList>
    </citation>
    <scope>NUCLEOTIDE SEQUENCE</scope>
    <source>
        <strain evidence="9">Expedition CK06-06</strain>
    </source>
</reference>
<evidence type="ECO:0000256" key="2">
    <source>
        <dbReference type="ARBA" id="ARBA00022679"/>
    </source>
</evidence>
<comment type="caution">
    <text evidence="9">The sequence shown here is derived from an EMBL/GenBank/DDBJ whole genome shotgun (WGS) entry which is preliminary data.</text>
</comment>
<keyword evidence="6" id="KW-0443">Lipid metabolism</keyword>
<keyword evidence="7" id="KW-0275">Fatty acid biosynthesis</keyword>
<evidence type="ECO:0000256" key="6">
    <source>
        <dbReference type="ARBA" id="ARBA00023098"/>
    </source>
</evidence>
<name>X1DDL7_9ZZZZ</name>
<dbReference type="NCBIfam" id="TIGR00556">
    <property type="entry name" value="pantethn_trn"/>
    <property type="match status" value="1"/>
</dbReference>
<evidence type="ECO:0000313" key="9">
    <source>
        <dbReference type="EMBL" id="GAH03154.1"/>
    </source>
</evidence>
<dbReference type="InterPro" id="IPR008278">
    <property type="entry name" value="4-PPantetheinyl_Trfase_dom"/>
</dbReference>
<keyword evidence="1" id="KW-0444">Lipid biosynthesis</keyword>
<gene>
    <name evidence="9" type="ORF">S01H4_37839</name>
</gene>
<keyword evidence="5" id="KW-0460">Magnesium</keyword>